<gene>
    <name evidence="2" type="primary">RAP1GDS1</name>
    <name evidence="2" type="ORF">LPJ53_003678</name>
</gene>
<accession>A0A9W8CS74</accession>
<name>A0A9W8CS74_9FUNG</name>
<evidence type="ECO:0000313" key="2">
    <source>
        <dbReference type="EMBL" id="KAJ1721858.1"/>
    </source>
</evidence>
<sequence length="772" mass="80526">MVIPTHIRRSTDMAGGASAAKTWLAEAAQWGDLDAASQQASIAPVLAYLSSQADFAVSADRIVDTAKAFQSFADLSRSPALRQTLTTTTDLSRISSAYLTRTATRLTSPAAAAAAAVASAAEDAGTSSDSRAESVFLLVQVLRCICNLSADNDAARAQVLASGGVDALAEALAVDEVWRQPQPVGQAAFGAVLNVSLDYAPCGDALVAHGALRLLLKALAPETAHVPGAMANWPLVSMAIDGLCTGGSQAAAVRELEAHADYAQSILRSLTRLARLLADDGAGGEDGAAAKAMRGAQRTLLWTLLEAVEKSPQVARQLAQPESVLGLFDLLDHFLASGGGGDDDNDGDETDGEGEGEDAAGANGPQDAAEPSRPMPPNRPMPAAANRRADAVTQLIVAASGDDAALEALFGSQPLLNRLVGILSADRGSAQNARTQRLDGMAAAAALCLGNLARTDAHCTRLVDGHAALVRTLIHEWFAPRTTNVRTRHAASGLLKNLAMPAANKRRLAGFGVVGVACANIDTMVVPIQANAIGILRHLLTAADEADAGAVVLAMLQPMRNSRGQPAVAMRDLLAAVRETDIDAIRCEGTRLLAAVAKRVYLGREPHAAARDLIRSAPYDLATPLVRLILVDGRRHPLLRQECLVALTVLAATSLVDEPHVADIVRLLSPPNSLPLCVAGSPDQDSGKDEEDQQEGEDRQEPLVPCAFSDMLAKVVSPDADVWPQTALQAKGLLAGLRDQLAGALADPSGAEAQRLDADGLRVLRDELLPLV</sequence>
<dbReference type="Proteomes" id="UP001149813">
    <property type="component" value="Unassembled WGS sequence"/>
</dbReference>
<dbReference type="EMBL" id="JANBOJ010000145">
    <property type="protein sequence ID" value="KAJ1721858.1"/>
    <property type="molecule type" value="Genomic_DNA"/>
</dbReference>
<feature type="region of interest" description="Disordered" evidence="1">
    <location>
        <begin position="338"/>
        <end position="387"/>
    </location>
</feature>
<evidence type="ECO:0000256" key="1">
    <source>
        <dbReference type="SAM" id="MobiDB-lite"/>
    </source>
</evidence>
<dbReference type="OrthoDB" id="26149at2759"/>
<comment type="caution">
    <text evidence="2">The sequence shown here is derived from an EMBL/GenBank/DDBJ whole genome shotgun (WGS) entry which is preliminary data.</text>
</comment>
<dbReference type="AlphaFoldDB" id="A0A9W8CS74"/>
<reference evidence="2" key="1">
    <citation type="submission" date="2022-07" db="EMBL/GenBank/DDBJ databases">
        <title>Phylogenomic reconstructions and comparative analyses of Kickxellomycotina fungi.</title>
        <authorList>
            <person name="Reynolds N.K."/>
            <person name="Stajich J.E."/>
            <person name="Barry K."/>
            <person name="Grigoriev I.V."/>
            <person name="Crous P."/>
            <person name="Smith M.E."/>
        </authorList>
    </citation>
    <scope>NUCLEOTIDE SEQUENCE</scope>
    <source>
        <strain evidence="2">NBRC 32514</strain>
    </source>
</reference>
<proteinExistence type="predicted"/>
<protein>
    <submittedName>
        <fullName evidence="2">Rap1 GTPase-GDP dissociation stimulator 1</fullName>
    </submittedName>
</protein>
<organism evidence="2 3">
    <name type="scientific">Coemansia erecta</name>
    <dbReference type="NCBI Taxonomy" id="147472"/>
    <lineage>
        <taxon>Eukaryota</taxon>
        <taxon>Fungi</taxon>
        <taxon>Fungi incertae sedis</taxon>
        <taxon>Zoopagomycota</taxon>
        <taxon>Kickxellomycotina</taxon>
        <taxon>Kickxellomycetes</taxon>
        <taxon>Kickxellales</taxon>
        <taxon>Kickxellaceae</taxon>
        <taxon>Coemansia</taxon>
    </lineage>
</organism>
<dbReference type="Gene3D" id="1.25.10.10">
    <property type="entry name" value="Leucine-rich Repeat Variant"/>
    <property type="match status" value="2"/>
</dbReference>
<dbReference type="SUPFAM" id="SSF48371">
    <property type="entry name" value="ARM repeat"/>
    <property type="match status" value="1"/>
</dbReference>
<feature type="region of interest" description="Disordered" evidence="1">
    <location>
        <begin position="676"/>
        <end position="700"/>
    </location>
</feature>
<evidence type="ECO:0000313" key="3">
    <source>
        <dbReference type="Proteomes" id="UP001149813"/>
    </source>
</evidence>
<dbReference type="InterPro" id="IPR040144">
    <property type="entry name" value="RAP1GDS1"/>
</dbReference>
<dbReference type="GO" id="GO:0005085">
    <property type="term" value="F:guanyl-nucleotide exchange factor activity"/>
    <property type="evidence" value="ECO:0007669"/>
    <property type="project" value="InterPro"/>
</dbReference>
<dbReference type="InterPro" id="IPR016024">
    <property type="entry name" value="ARM-type_fold"/>
</dbReference>
<feature type="compositionally biased region" description="Acidic residues" evidence="1">
    <location>
        <begin position="341"/>
        <end position="358"/>
    </location>
</feature>
<keyword evidence="3" id="KW-1185">Reference proteome</keyword>
<dbReference type="InterPro" id="IPR011989">
    <property type="entry name" value="ARM-like"/>
</dbReference>
<dbReference type="PANTHER" id="PTHR10957">
    <property type="entry name" value="RAP1 GTPASE-GDP DISSOCIATION STIMULATOR 1"/>
    <property type="match status" value="1"/>
</dbReference>